<protein>
    <recommendedName>
        <fullName evidence="3">Reverse transcriptase domain-containing protein</fullName>
    </recommendedName>
</protein>
<keyword evidence="2" id="KW-1185">Reference proteome</keyword>
<dbReference type="PROSITE" id="PS51257">
    <property type="entry name" value="PROKAR_LIPOPROTEIN"/>
    <property type="match status" value="1"/>
</dbReference>
<evidence type="ECO:0008006" key="3">
    <source>
        <dbReference type="Google" id="ProtNLM"/>
    </source>
</evidence>
<evidence type="ECO:0000313" key="1">
    <source>
        <dbReference type="EMBL" id="CAH2277279.1"/>
    </source>
</evidence>
<sequence>MVVRALYNKPTARVFNAGFRSVPFCITNWTSQGCPLSPILYILALEPLAALIRDNDRIHGVRID</sequence>
<dbReference type="EMBL" id="OW240914">
    <property type="protein sequence ID" value="CAH2277279.1"/>
    <property type="molecule type" value="Genomic_DNA"/>
</dbReference>
<accession>A0AAD1RVP0</accession>
<proteinExistence type="predicted"/>
<gene>
    <name evidence="1" type="ORF">PECUL_23A016846</name>
</gene>
<name>A0AAD1RVP0_PELCU</name>
<reference evidence="1" key="1">
    <citation type="submission" date="2022-03" db="EMBL/GenBank/DDBJ databases">
        <authorList>
            <person name="Alioto T."/>
            <person name="Alioto T."/>
            <person name="Gomez Garrido J."/>
        </authorList>
    </citation>
    <scope>NUCLEOTIDE SEQUENCE</scope>
</reference>
<dbReference type="AlphaFoldDB" id="A0AAD1RVP0"/>
<evidence type="ECO:0000313" key="2">
    <source>
        <dbReference type="Proteomes" id="UP001295444"/>
    </source>
</evidence>
<feature type="non-terminal residue" evidence="1">
    <location>
        <position position="64"/>
    </location>
</feature>
<dbReference type="Proteomes" id="UP001295444">
    <property type="component" value="Chromosome 03"/>
</dbReference>
<organism evidence="1 2">
    <name type="scientific">Pelobates cultripes</name>
    <name type="common">Western spadefoot toad</name>
    <dbReference type="NCBI Taxonomy" id="61616"/>
    <lineage>
        <taxon>Eukaryota</taxon>
        <taxon>Metazoa</taxon>
        <taxon>Chordata</taxon>
        <taxon>Craniata</taxon>
        <taxon>Vertebrata</taxon>
        <taxon>Euteleostomi</taxon>
        <taxon>Amphibia</taxon>
        <taxon>Batrachia</taxon>
        <taxon>Anura</taxon>
        <taxon>Pelobatoidea</taxon>
        <taxon>Pelobatidae</taxon>
        <taxon>Pelobates</taxon>
    </lineage>
</organism>